<keyword evidence="3" id="KW-1003">Cell membrane</keyword>
<dbReference type="InterPro" id="IPR011701">
    <property type="entry name" value="MFS"/>
</dbReference>
<keyword evidence="10" id="KW-1185">Reference proteome</keyword>
<protein>
    <submittedName>
        <fullName evidence="9">MFS transporter</fullName>
    </submittedName>
</protein>
<feature type="transmembrane region" description="Helical" evidence="7">
    <location>
        <begin position="201"/>
        <end position="220"/>
    </location>
</feature>
<evidence type="ECO:0000256" key="5">
    <source>
        <dbReference type="ARBA" id="ARBA00022989"/>
    </source>
</evidence>
<dbReference type="PROSITE" id="PS51257">
    <property type="entry name" value="PROKAR_LIPOPROTEIN"/>
    <property type="match status" value="1"/>
</dbReference>
<evidence type="ECO:0000256" key="3">
    <source>
        <dbReference type="ARBA" id="ARBA00022475"/>
    </source>
</evidence>
<gene>
    <name evidence="9" type="ORF">WCD41_22155</name>
</gene>
<reference evidence="9 10" key="1">
    <citation type="submission" date="2024-03" db="EMBL/GenBank/DDBJ databases">
        <title>Actinomycetospora sp. OC33-EN06, a novel actinomycete isolated from wild orchid (Aerides multiflora).</title>
        <authorList>
            <person name="Suriyachadkun C."/>
        </authorList>
    </citation>
    <scope>NUCLEOTIDE SEQUENCE [LARGE SCALE GENOMIC DNA]</scope>
    <source>
        <strain evidence="9 10">OC33-EN06</strain>
    </source>
</reference>
<dbReference type="PANTHER" id="PTHR42718:SF46">
    <property type="entry name" value="BLR6921 PROTEIN"/>
    <property type="match status" value="1"/>
</dbReference>
<organism evidence="9 10">
    <name type="scientific">Actinomycetospora aeridis</name>
    <dbReference type="NCBI Taxonomy" id="3129231"/>
    <lineage>
        <taxon>Bacteria</taxon>
        <taxon>Bacillati</taxon>
        <taxon>Actinomycetota</taxon>
        <taxon>Actinomycetes</taxon>
        <taxon>Pseudonocardiales</taxon>
        <taxon>Pseudonocardiaceae</taxon>
        <taxon>Actinomycetospora</taxon>
    </lineage>
</organism>
<evidence type="ECO:0000256" key="7">
    <source>
        <dbReference type="SAM" id="Phobius"/>
    </source>
</evidence>
<evidence type="ECO:0000259" key="8">
    <source>
        <dbReference type="PROSITE" id="PS50850"/>
    </source>
</evidence>
<feature type="transmembrane region" description="Helical" evidence="7">
    <location>
        <begin position="404"/>
        <end position="422"/>
    </location>
</feature>
<dbReference type="PANTHER" id="PTHR42718">
    <property type="entry name" value="MAJOR FACILITATOR SUPERFAMILY MULTIDRUG TRANSPORTER MFSC"/>
    <property type="match status" value="1"/>
</dbReference>
<evidence type="ECO:0000256" key="2">
    <source>
        <dbReference type="ARBA" id="ARBA00022448"/>
    </source>
</evidence>
<comment type="caution">
    <text evidence="9">The sequence shown here is derived from an EMBL/GenBank/DDBJ whole genome shotgun (WGS) entry which is preliminary data.</text>
</comment>
<dbReference type="RefSeq" id="WP_337716477.1">
    <property type="nucleotide sequence ID" value="NZ_JBBEGL010000006.1"/>
</dbReference>
<dbReference type="SUPFAM" id="SSF103473">
    <property type="entry name" value="MFS general substrate transporter"/>
    <property type="match status" value="1"/>
</dbReference>
<feature type="transmembrane region" description="Helical" evidence="7">
    <location>
        <begin position="361"/>
        <end position="378"/>
    </location>
</feature>
<feature type="transmembrane region" description="Helical" evidence="7">
    <location>
        <begin position="142"/>
        <end position="164"/>
    </location>
</feature>
<name>A0ABU8NBZ5_9PSEU</name>
<dbReference type="Gene3D" id="1.20.1250.20">
    <property type="entry name" value="MFS general substrate transporter like domains"/>
    <property type="match status" value="1"/>
</dbReference>
<feature type="transmembrane region" description="Helical" evidence="7">
    <location>
        <begin position="49"/>
        <end position="69"/>
    </location>
</feature>
<dbReference type="CDD" id="cd17321">
    <property type="entry name" value="MFS_MMR_MDR_like"/>
    <property type="match status" value="1"/>
</dbReference>
<comment type="subcellular location">
    <subcellularLocation>
        <location evidence="1">Cell membrane</location>
        <topology evidence="1">Multi-pass membrane protein</topology>
    </subcellularLocation>
</comment>
<evidence type="ECO:0000256" key="4">
    <source>
        <dbReference type="ARBA" id="ARBA00022692"/>
    </source>
</evidence>
<accession>A0ABU8NBZ5</accession>
<keyword evidence="4 7" id="KW-0812">Transmembrane</keyword>
<dbReference type="Gene3D" id="1.20.1720.10">
    <property type="entry name" value="Multidrug resistance protein D"/>
    <property type="match status" value="1"/>
</dbReference>
<feature type="transmembrane region" description="Helical" evidence="7">
    <location>
        <begin position="337"/>
        <end position="355"/>
    </location>
</feature>
<dbReference type="Pfam" id="PF07690">
    <property type="entry name" value="MFS_1"/>
    <property type="match status" value="1"/>
</dbReference>
<evidence type="ECO:0000313" key="9">
    <source>
        <dbReference type="EMBL" id="MEJ2889178.1"/>
    </source>
</evidence>
<keyword evidence="6 7" id="KW-0472">Membrane</keyword>
<feature type="transmembrane region" description="Helical" evidence="7">
    <location>
        <begin position="306"/>
        <end position="325"/>
    </location>
</feature>
<feature type="transmembrane region" description="Helical" evidence="7">
    <location>
        <begin position="81"/>
        <end position="99"/>
    </location>
</feature>
<evidence type="ECO:0000313" key="10">
    <source>
        <dbReference type="Proteomes" id="UP001370100"/>
    </source>
</evidence>
<feature type="transmembrane region" description="Helical" evidence="7">
    <location>
        <begin position="442"/>
        <end position="461"/>
    </location>
</feature>
<dbReference type="PROSITE" id="PS50850">
    <property type="entry name" value="MFS"/>
    <property type="match status" value="1"/>
</dbReference>
<proteinExistence type="predicted"/>
<feature type="transmembrane region" description="Helical" evidence="7">
    <location>
        <begin position="111"/>
        <end position="130"/>
    </location>
</feature>
<sequence>MSDTKARATHGAANVIGVSCLSTFVVNANTSAVSILLPSISADLGAPIALLQWAVTGYLLVGAATIVTSGALGDVFGRRRLFVAGLLLFVVSCALIALAPNGEMVVIGRLIQGAAGAAILATGLCLLSVATQGPARLRAVSLWGAASAAGAAAGPVVGGILAQATGWQGLFWIDAAIAAVCIPWVVTTVGESRDPGRPRSVDYAGTALVALILAPFVFAVTMGSTWGWFSAGTLACFAIAVVATVGFVVVEKRVAAPLVDLALLRNKLLVGSTIAILIGAGAIAGLSFLISLYFQDPSTFGMSSLQAGLATLPLAVVVILTAPAITPLANRFGGRPIVVAGFVLVTAGFVMLAFVRTSWSYLTFLPALLAIAIGLGLSNGPASSAATAAVPPAQVGAASGISNMARYVGGAVMTAIVAGIYASVDTARLAEGGAPGESLATALSRACIALAIVSAIGIPLARRMGRKPAPRVVELAAAAASTSHTIPVTDEAIEAALAPPVASPRS</sequence>
<feature type="transmembrane region" description="Helical" evidence="7">
    <location>
        <begin position="12"/>
        <end position="37"/>
    </location>
</feature>
<dbReference type="Proteomes" id="UP001370100">
    <property type="component" value="Unassembled WGS sequence"/>
</dbReference>
<evidence type="ECO:0000256" key="6">
    <source>
        <dbReference type="ARBA" id="ARBA00023136"/>
    </source>
</evidence>
<feature type="transmembrane region" description="Helical" evidence="7">
    <location>
        <begin position="226"/>
        <end position="249"/>
    </location>
</feature>
<evidence type="ECO:0000256" key="1">
    <source>
        <dbReference type="ARBA" id="ARBA00004651"/>
    </source>
</evidence>
<dbReference type="EMBL" id="JBBEGL010000006">
    <property type="protein sequence ID" value="MEJ2889178.1"/>
    <property type="molecule type" value="Genomic_DNA"/>
</dbReference>
<feature type="domain" description="Major facilitator superfamily (MFS) profile" evidence="8">
    <location>
        <begin position="15"/>
        <end position="469"/>
    </location>
</feature>
<dbReference type="PRINTS" id="PR01036">
    <property type="entry name" value="TCRTETB"/>
</dbReference>
<keyword evidence="5 7" id="KW-1133">Transmembrane helix</keyword>
<keyword evidence="2" id="KW-0813">Transport</keyword>
<dbReference type="InterPro" id="IPR036259">
    <property type="entry name" value="MFS_trans_sf"/>
</dbReference>
<feature type="transmembrane region" description="Helical" evidence="7">
    <location>
        <begin position="170"/>
        <end position="189"/>
    </location>
</feature>
<dbReference type="InterPro" id="IPR020846">
    <property type="entry name" value="MFS_dom"/>
</dbReference>
<feature type="transmembrane region" description="Helical" evidence="7">
    <location>
        <begin position="269"/>
        <end position="294"/>
    </location>
</feature>